<feature type="region of interest" description="Disordered" evidence="1">
    <location>
        <begin position="754"/>
        <end position="782"/>
    </location>
</feature>
<evidence type="ECO:0000313" key="2">
    <source>
        <dbReference type="EMBL" id="KAF4975567.1"/>
    </source>
</evidence>
<evidence type="ECO:0000256" key="1">
    <source>
        <dbReference type="SAM" id="MobiDB-lite"/>
    </source>
</evidence>
<dbReference type="Proteomes" id="UP000635477">
    <property type="component" value="Unassembled WGS sequence"/>
</dbReference>
<gene>
    <name evidence="2" type="ORF">FZEAL_7656</name>
</gene>
<dbReference type="EMBL" id="JABEYC010000627">
    <property type="protein sequence ID" value="KAF4975567.1"/>
    <property type="molecule type" value="Genomic_DNA"/>
</dbReference>
<evidence type="ECO:0000313" key="3">
    <source>
        <dbReference type="Proteomes" id="UP000635477"/>
    </source>
</evidence>
<organism evidence="2 3">
    <name type="scientific">Fusarium zealandicum</name>
    <dbReference type="NCBI Taxonomy" id="1053134"/>
    <lineage>
        <taxon>Eukaryota</taxon>
        <taxon>Fungi</taxon>
        <taxon>Dikarya</taxon>
        <taxon>Ascomycota</taxon>
        <taxon>Pezizomycotina</taxon>
        <taxon>Sordariomycetes</taxon>
        <taxon>Hypocreomycetidae</taxon>
        <taxon>Hypocreales</taxon>
        <taxon>Nectriaceae</taxon>
        <taxon>Fusarium</taxon>
        <taxon>Fusarium staphyleae species complex</taxon>
    </lineage>
</organism>
<feature type="region of interest" description="Disordered" evidence="1">
    <location>
        <begin position="1"/>
        <end position="21"/>
    </location>
</feature>
<comment type="caution">
    <text evidence="2">The sequence shown here is derived from an EMBL/GenBank/DDBJ whole genome shotgun (WGS) entry which is preliminary data.</text>
</comment>
<protein>
    <submittedName>
        <fullName evidence="2">Uncharacterized protein</fullName>
    </submittedName>
</protein>
<reference evidence="2" key="1">
    <citation type="journal article" date="2020" name="BMC Genomics">
        <title>Correction to: Identification and distribution of gene clusters required for synthesis of sphingolipid metabolism inhibitors in diverse species of the filamentous fungus Fusarium.</title>
        <authorList>
            <person name="Kim H.S."/>
            <person name="Lohmar J.M."/>
            <person name="Busman M."/>
            <person name="Brown D.W."/>
            <person name="Naumann T.A."/>
            <person name="Divon H.H."/>
            <person name="Lysoe E."/>
            <person name="Uhlig S."/>
            <person name="Proctor R.H."/>
        </authorList>
    </citation>
    <scope>NUCLEOTIDE SEQUENCE</scope>
    <source>
        <strain evidence="2">NRRL 22465</strain>
    </source>
</reference>
<proteinExistence type="predicted"/>
<dbReference type="OrthoDB" id="2549237at2759"/>
<reference evidence="2" key="2">
    <citation type="submission" date="2020-05" db="EMBL/GenBank/DDBJ databases">
        <authorList>
            <person name="Kim H.-S."/>
            <person name="Proctor R.H."/>
            <person name="Brown D.W."/>
        </authorList>
    </citation>
    <scope>NUCLEOTIDE SEQUENCE</scope>
    <source>
        <strain evidence="2">NRRL 22465</strain>
    </source>
</reference>
<keyword evidence="3" id="KW-1185">Reference proteome</keyword>
<sequence>MPRADHTSKIADNLRQTDSAKARRDAIRPFYKALRRGDQFQPAWDAIGGALGLANLMAEFSLQDVRMLCKWLGCTASAENARPERRAALGELVKLLRSGSTDDRPLRAVYQDTVPACNLDVVKGWESHGVIKWTRSQMKRLFLGHREQYEEKFLNDVFSPDSADMRFATEKRLFRGNLSFCEKILTTILAKPGHKNVRIPFDFMDEFAMPLLKRLLKSRFDDETRNRYLYLVVQSIHKHKSSLTRQLNLLGGGVIQYTVQRWFEAPAGSETKGELTTYLVQLIELLQINEYPANMESVYSALLVSRKLNPEARYHLLRLLLRHMKGYGFDIEDDSESGLARLQKLPRKGDQWPAMLFFSIEPKKAVRLFNNLEKVYPQGNFLAPAPWSSTATIRRATKSPDEGGVGDVEVVRALLIRKSETGDEYPTWLDRARTLVHERKNKAQQSREPRQRVFWAKSSLDLCVAAGDLQLFGDTVIWARRFNKDPLTVKELYIEGTFEAKETVELLGAVPKYSEDTPEAVAVFTSLLVKEDIELANRILVNLLETATMSIQEPGFRSYDCQDVLRLPNAMADQRLRSLHKFFKSIAKCSSLDRVNRQEEMARLVWKSTMDTLIEAEALLRKPASRSLLGSRGNSEASGIYVFRKLSKTAISPPLLAELANFLLNQMRAHLGPETMRAQMGEVVEVVKYIANSDQPALAVPFIRDMVLDSDSSKDNSAWHRQLLSMTFISSLPAKAAKELLHSMAGGIKDKMREQNLRWPSVNKEPPKAETDASSEAKKPQQPAIKVTTVKMMAQLLENNLFVGPSSACNILISLLGEARHIDIVTTITSSLISAIKEPTCAPELRTRILDALEEYIVPVAARLNERRPLSEDDWTAAAADKAPLPAVSEETPLLELLVEQAQKAELTLDDKARLTQLIMGVLEQSAANNGRWMDLFLAKNNFTLDAGETLPKSPVNLNIFASLFRELMTYMPISICHMLHIMVITNIKPSPGIARITEAVKANRELFNSNAGGHWIAQFDNSGSLLFRLQLQHAAFALQSPAAEIESKVDKGVTASTLRDCLSVSGEQFVERGDPDMLYSLVAKLNQRRFDSRQHWESWSANCPPVIKQIMLKSETVRLRLRNNKETRVGNPIKLPNPFLLRIKTLHIPYSSPTEPASEEEEDYFVAELSAAIESLAKRRLPYHGDFALLKDELSKAPSAADLARLALKLARKPATEEPELVDYLLFEVVGELILARAEYKLDEVVVGELMELLRRWEGLEDEGLRAMGVQAVEKLRDLEGYSWFKEAK</sequence>
<name>A0A8H4UG27_9HYPO</name>
<feature type="compositionally biased region" description="Basic and acidic residues" evidence="1">
    <location>
        <begin position="765"/>
        <end position="779"/>
    </location>
</feature>
<accession>A0A8H4UG27</accession>